<accession>A0ACC2QZT2</accession>
<keyword evidence="2" id="KW-1185">Reference proteome</keyword>
<dbReference type="Proteomes" id="UP001231649">
    <property type="component" value="Chromosome 7"/>
</dbReference>
<sequence length="195" mass="20695">MLVKKAVQLAVLAAAMLLESRSDAATSPTVRFCGRQLSEIMSRVCHAYNSPWDTPTVEQPGSVVRRKREVGNGIADECCNQGCTWEQLSEYCSVTANSDSPLEDMESHIIADRSVEQTPSESKDAASPAAAPTPAPTPAPTAPPVAVPAAARGKKNVARAAPVVGTVSPLITWGRTLNTDLSPANRDQYAYVVYA</sequence>
<reference evidence="1" key="1">
    <citation type="submission" date="2023-03" db="EMBL/GenBank/DDBJ databases">
        <title>Chromosome-level genomes of two armyworms, Mythimna separata and Mythimna loreyi, provide insights into the biosynthesis and reception of sex pheromones.</title>
        <authorList>
            <person name="Zhao H."/>
        </authorList>
    </citation>
    <scope>NUCLEOTIDE SEQUENCE</scope>
    <source>
        <strain evidence="1">BeijingLab</strain>
    </source>
</reference>
<comment type="caution">
    <text evidence="1">The sequence shown here is derived from an EMBL/GenBank/DDBJ whole genome shotgun (WGS) entry which is preliminary data.</text>
</comment>
<evidence type="ECO:0000313" key="1">
    <source>
        <dbReference type="EMBL" id="KAJ8727016.1"/>
    </source>
</evidence>
<gene>
    <name evidence="1" type="ORF">PYW08_015413</name>
</gene>
<name>A0ACC2QZT2_9NEOP</name>
<dbReference type="EMBL" id="CM056783">
    <property type="protein sequence ID" value="KAJ8727016.1"/>
    <property type="molecule type" value="Genomic_DNA"/>
</dbReference>
<organism evidence="1 2">
    <name type="scientific">Mythimna loreyi</name>
    <dbReference type="NCBI Taxonomy" id="667449"/>
    <lineage>
        <taxon>Eukaryota</taxon>
        <taxon>Metazoa</taxon>
        <taxon>Ecdysozoa</taxon>
        <taxon>Arthropoda</taxon>
        <taxon>Hexapoda</taxon>
        <taxon>Insecta</taxon>
        <taxon>Pterygota</taxon>
        <taxon>Neoptera</taxon>
        <taxon>Endopterygota</taxon>
        <taxon>Lepidoptera</taxon>
        <taxon>Glossata</taxon>
        <taxon>Ditrysia</taxon>
        <taxon>Noctuoidea</taxon>
        <taxon>Noctuidae</taxon>
        <taxon>Noctuinae</taxon>
        <taxon>Hadenini</taxon>
        <taxon>Mythimna</taxon>
    </lineage>
</organism>
<protein>
    <submittedName>
        <fullName evidence="1">Uncharacterized protein</fullName>
    </submittedName>
</protein>
<evidence type="ECO:0000313" key="2">
    <source>
        <dbReference type="Proteomes" id="UP001231649"/>
    </source>
</evidence>
<proteinExistence type="predicted"/>